<dbReference type="EMBL" id="JPUA01000034">
    <property type="protein sequence ID" value="OWV28561.1"/>
    <property type="molecule type" value="Genomic_DNA"/>
</dbReference>
<dbReference type="PANTHER" id="PTHR33376">
    <property type="match status" value="1"/>
</dbReference>
<dbReference type="GO" id="GO:0030288">
    <property type="term" value="C:outer membrane-bounded periplasmic space"/>
    <property type="evidence" value="ECO:0007669"/>
    <property type="project" value="InterPro"/>
</dbReference>
<proteinExistence type="inferred from homology"/>
<dbReference type="NCBIfam" id="NF037995">
    <property type="entry name" value="TRAP_S1"/>
    <property type="match status" value="1"/>
</dbReference>
<sequence length="329" mass="35651">MSHIHFVKLGTLTGALALSMSWGVSSAMGQTVLTVTHSSPADSHFGEAAIAFEQSLEAQTEGAIDVVIQRLDNEREALESVQFGTQECAIVSAGPLGNFVPETRVLDVPFLFDGYEHARGVLDGETGQELLALFPRYGLEGVAWMENGFRNLTTGSKSIASPGDLVGMKIRTMENPIHIAAWQAAGVLPTPMAFSELPPALQQGTVDGQENPIPVILANNLDMMQQHLYLTRHVYSPGIFACNPDFVAGLDEQQRAALETSGAFAAAANRKRVEKDELVGIETLRDRGIDIVEIDDIQAYRDAMASAYADFEAEFGAERLQAIRDWSAE</sequence>
<dbReference type="InterPro" id="IPR018389">
    <property type="entry name" value="DctP_fam"/>
</dbReference>
<evidence type="ECO:0000256" key="2">
    <source>
        <dbReference type="ARBA" id="ARBA00009023"/>
    </source>
</evidence>
<keyword evidence="3" id="KW-0813">Transport</keyword>
<protein>
    <submittedName>
        <fullName evidence="5">C4-dicarboxylate ABC transporter substrate-binding protein</fullName>
    </submittedName>
</protein>
<evidence type="ECO:0000313" key="5">
    <source>
        <dbReference type="EMBL" id="OWV28561.1"/>
    </source>
</evidence>
<name>A0A246RWQ1_9GAMM</name>
<dbReference type="Pfam" id="PF03480">
    <property type="entry name" value="DctP"/>
    <property type="match status" value="1"/>
</dbReference>
<dbReference type="OrthoDB" id="9771186at2"/>
<evidence type="ECO:0000256" key="4">
    <source>
        <dbReference type="ARBA" id="ARBA00022729"/>
    </source>
</evidence>
<organism evidence="5 6">
    <name type="scientific">Halomonas campaniensis</name>
    <dbReference type="NCBI Taxonomy" id="213554"/>
    <lineage>
        <taxon>Bacteria</taxon>
        <taxon>Pseudomonadati</taxon>
        <taxon>Pseudomonadota</taxon>
        <taxon>Gammaproteobacteria</taxon>
        <taxon>Oceanospirillales</taxon>
        <taxon>Halomonadaceae</taxon>
        <taxon>Halomonas</taxon>
    </lineage>
</organism>
<dbReference type="PANTHER" id="PTHR33376:SF4">
    <property type="entry name" value="SIALIC ACID-BINDING PERIPLASMIC PROTEIN SIAP"/>
    <property type="match status" value="1"/>
</dbReference>
<dbReference type="PIRSF" id="PIRSF006470">
    <property type="entry name" value="DctB"/>
    <property type="match status" value="1"/>
</dbReference>
<evidence type="ECO:0000256" key="3">
    <source>
        <dbReference type="ARBA" id="ARBA00022448"/>
    </source>
</evidence>
<dbReference type="RefSeq" id="WP_088700551.1">
    <property type="nucleotide sequence ID" value="NZ_JPUA01000034.1"/>
</dbReference>
<evidence type="ECO:0000256" key="1">
    <source>
        <dbReference type="ARBA" id="ARBA00004196"/>
    </source>
</evidence>
<keyword evidence="6" id="KW-1185">Reference proteome</keyword>
<accession>A0A246RWQ1</accession>
<gene>
    <name evidence="5" type="ORF">JI62_12775</name>
</gene>
<dbReference type="Gene3D" id="3.40.190.170">
    <property type="entry name" value="Bacterial extracellular solute-binding protein, family 7"/>
    <property type="match status" value="1"/>
</dbReference>
<dbReference type="NCBIfam" id="TIGR00787">
    <property type="entry name" value="dctP"/>
    <property type="match status" value="1"/>
</dbReference>
<dbReference type="InterPro" id="IPR038404">
    <property type="entry name" value="TRAP_DctP_sf"/>
</dbReference>
<dbReference type="Proteomes" id="UP000197334">
    <property type="component" value="Unassembled WGS sequence"/>
</dbReference>
<evidence type="ECO:0000313" key="6">
    <source>
        <dbReference type="Proteomes" id="UP000197334"/>
    </source>
</evidence>
<reference evidence="5 6" key="1">
    <citation type="submission" date="2014-08" db="EMBL/GenBank/DDBJ databases">
        <title>Draft genome sequence of a novel L-asparaginase producing marine bacterium, Halomonas campaniensis.</title>
        <authorList>
            <person name="Sundarakrishnan B."/>
            <person name="Moushumi Priya A."/>
            <person name="Raman G."/>
            <person name="Sakthivel N."/>
            <person name="Park S."/>
            <person name="Jayachandran S."/>
        </authorList>
    </citation>
    <scope>NUCLEOTIDE SEQUENCE [LARGE SCALE GENOMIC DNA]</scope>
    <source>
        <strain evidence="5 6">SK03</strain>
    </source>
</reference>
<comment type="caution">
    <text evidence="5">The sequence shown here is derived from an EMBL/GenBank/DDBJ whole genome shotgun (WGS) entry which is preliminary data.</text>
</comment>
<dbReference type="GO" id="GO:0055085">
    <property type="term" value="P:transmembrane transport"/>
    <property type="evidence" value="ECO:0007669"/>
    <property type="project" value="InterPro"/>
</dbReference>
<keyword evidence="4" id="KW-0732">Signal</keyword>
<comment type="similarity">
    <text evidence="2">Belongs to the bacterial solute-binding protein 7 family.</text>
</comment>
<comment type="subcellular location">
    <subcellularLocation>
        <location evidence="1">Cell envelope</location>
    </subcellularLocation>
</comment>
<dbReference type="AlphaFoldDB" id="A0A246RWQ1"/>
<dbReference type="InterPro" id="IPR004682">
    <property type="entry name" value="TRAP_DctP"/>
</dbReference>